<gene>
    <name evidence="1" type="ORF">ES288_A12G192600v1</name>
</gene>
<sequence>MKSSQLPPFTLMSDDGASLVSVAPPSWASGRRCLRGTFRRQGDRRRRWGGQRREQVTFLLFW</sequence>
<organism evidence="1 2">
    <name type="scientific">Gossypium darwinii</name>
    <name type="common">Darwin's cotton</name>
    <name type="synonym">Gossypium barbadense var. darwinii</name>
    <dbReference type="NCBI Taxonomy" id="34276"/>
    <lineage>
        <taxon>Eukaryota</taxon>
        <taxon>Viridiplantae</taxon>
        <taxon>Streptophyta</taxon>
        <taxon>Embryophyta</taxon>
        <taxon>Tracheophyta</taxon>
        <taxon>Spermatophyta</taxon>
        <taxon>Magnoliopsida</taxon>
        <taxon>eudicotyledons</taxon>
        <taxon>Gunneridae</taxon>
        <taxon>Pentapetalae</taxon>
        <taxon>rosids</taxon>
        <taxon>malvids</taxon>
        <taxon>Malvales</taxon>
        <taxon>Malvaceae</taxon>
        <taxon>Malvoideae</taxon>
        <taxon>Gossypium</taxon>
    </lineage>
</organism>
<evidence type="ECO:0000313" key="1">
    <source>
        <dbReference type="EMBL" id="TYG90575.1"/>
    </source>
</evidence>
<protein>
    <submittedName>
        <fullName evidence="1">Uncharacterized protein</fullName>
    </submittedName>
</protein>
<proteinExistence type="predicted"/>
<keyword evidence="2" id="KW-1185">Reference proteome</keyword>
<accession>A0A5D2EBF2</accession>
<dbReference type="AlphaFoldDB" id="A0A5D2EBF2"/>
<reference evidence="1 2" key="1">
    <citation type="submission" date="2019-06" db="EMBL/GenBank/DDBJ databases">
        <title>WGS assembly of Gossypium darwinii.</title>
        <authorList>
            <person name="Chen Z.J."/>
            <person name="Sreedasyam A."/>
            <person name="Ando A."/>
            <person name="Song Q."/>
            <person name="De L."/>
            <person name="Hulse-Kemp A."/>
            <person name="Ding M."/>
            <person name="Ye W."/>
            <person name="Kirkbride R."/>
            <person name="Jenkins J."/>
            <person name="Plott C."/>
            <person name="Lovell J."/>
            <person name="Lin Y.-M."/>
            <person name="Vaughn R."/>
            <person name="Liu B."/>
            <person name="Li W."/>
            <person name="Simpson S."/>
            <person name="Scheffler B."/>
            <person name="Saski C."/>
            <person name="Grover C."/>
            <person name="Hu G."/>
            <person name="Conover J."/>
            <person name="Carlson J."/>
            <person name="Shu S."/>
            <person name="Boston L."/>
            <person name="Williams M."/>
            <person name="Peterson D."/>
            <person name="Mcgee K."/>
            <person name="Jones D."/>
            <person name="Wendel J."/>
            <person name="Stelly D."/>
            <person name="Grimwood J."/>
            <person name="Schmutz J."/>
        </authorList>
    </citation>
    <scope>NUCLEOTIDE SEQUENCE [LARGE SCALE GENOMIC DNA]</scope>
    <source>
        <strain evidence="1">1808015.09</strain>
    </source>
</reference>
<dbReference type="Proteomes" id="UP000323506">
    <property type="component" value="Chromosome A12"/>
</dbReference>
<name>A0A5D2EBF2_GOSDA</name>
<dbReference type="EMBL" id="CM017699">
    <property type="protein sequence ID" value="TYG90575.1"/>
    <property type="molecule type" value="Genomic_DNA"/>
</dbReference>
<evidence type="ECO:0000313" key="2">
    <source>
        <dbReference type="Proteomes" id="UP000323506"/>
    </source>
</evidence>